<dbReference type="SUPFAM" id="SSF52833">
    <property type="entry name" value="Thioredoxin-like"/>
    <property type="match status" value="1"/>
</dbReference>
<feature type="domain" description="GST C-terminal" evidence="2">
    <location>
        <begin position="91"/>
        <end position="213"/>
    </location>
</feature>
<reference evidence="3 4" key="1">
    <citation type="submission" date="2023-11" db="EMBL/GenBank/DDBJ databases">
        <title>A Novel Polar Bacteriovorax (B. antarcticus) Isolated from the Biocrust in Antarctica.</title>
        <authorList>
            <person name="Mun W."/>
            <person name="Choi S.Y."/>
            <person name="Mitchell R.J."/>
        </authorList>
    </citation>
    <scope>NUCLEOTIDE SEQUENCE [LARGE SCALE GENOMIC DNA]</scope>
    <source>
        <strain evidence="3 4">PP10</strain>
    </source>
</reference>
<dbReference type="Pfam" id="PF00043">
    <property type="entry name" value="GST_C"/>
    <property type="match status" value="1"/>
</dbReference>
<proteinExistence type="predicted"/>
<dbReference type="Pfam" id="PF13409">
    <property type="entry name" value="GST_N_2"/>
    <property type="match status" value="1"/>
</dbReference>
<dbReference type="EMBL" id="JAYGJQ010000001">
    <property type="protein sequence ID" value="MEA9355612.1"/>
    <property type="molecule type" value="Genomic_DNA"/>
</dbReference>
<keyword evidence="4" id="KW-1185">Reference proteome</keyword>
<dbReference type="SFLD" id="SFLDG00358">
    <property type="entry name" value="Main_(cytGST)"/>
    <property type="match status" value="1"/>
</dbReference>
<accession>A0ABU5VRD8</accession>
<protein>
    <submittedName>
        <fullName evidence="3">Glutathione S-transferase family protein</fullName>
    </submittedName>
</protein>
<dbReference type="PROSITE" id="PS50405">
    <property type="entry name" value="GST_CTER"/>
    <property type="match status" value="1"/>
</dbReference>
<name>A0ABU5VRD8_9BACT</name>
<dbReference type="CDD" id="cd03046">
    <property type="entry name" value="GST_N_GTT1_like"/>
    <property type="match status" value="1"/>
</dbReference>
<dbReference type="PANTHER" id="PTHR44051:SF9">
    <property type="entry name" value="GLUTATHIONE S-TRANSFERASE 1"/>
    <property type="match status" value="1"/>
</dbReference>
<dbReference type="RefSeq" id="WP_323575227.1">
    <property type="nucleotide sequence ID" value="NZ_JAYGJQ010000001.1"/>
</dbReference>
<evidence type="ECO:0000259" key="2">
    <source>
        <dbReference type="PROSITE" id="PS50405"/>
    </source>
</evidence>
<dbReference type="SFLD" id="SFLDS00019">
    <property type="entry name" value="Glutathione_Transferase_(cytos"/>
    <property type="match status" value="1"/>
</dbReference>
<dbReference type="InterPro" id="IPR004045">
    <property type="entry name" value="Glutathione_S-Trfase_N"/>
</dbReference>
<evidence type="ECO:0000259" key="1">
    <source>
        <dbReference type="PROSITE" id="PS50404"/>
    </source>
</evidence>
<evidence type="ECO:0000313" key="3">
    <source>
        <dbReference type="EMBL" id="MEA9355612.1"/>
    </source>
</evidence>
<evidence type="ECO:0000313" key="4">
    <source>
        <dbReference type="Proteomes" id="UP001302274"/>
    </source>
</evidence>
<sequence length="213" mass="24572">MLKLYGFKKVNAMARGNTRDLRILWALEEMQMPFKLEGIDHPAHELNTEAYRKLNPFQQIPVIDDDGVVLSESGAILIYLAKKSGKLIPSDFASESQVVRWCFVATNSLEIPLMNILMIDWTKDDGCKKYREFLVGWANHHLSNLEHWLEGRQYVATDSFTIADILMSHVLAVIQDESLLQPYNNVRNYLNRCLVRPAWKHTIDSYYKNVEAG</sequence>
<dbReference type="InterPro" id="IPR040079">
    <property type="entry name" value="Glutathione_S-Trfase"/>
</dbReference>
<dbReference type="InterPro" id="IPR036282">
    <property type="entry name" value="Glutathione-S-Trfase_C_sf"/>
</dbReference>
<dbReference type="InterPro" id="IPR004046">
    <property type="entry name" value="GST_C"/>
</dbReference>
<feature type="domain" description="GST N-terminal" evidence="1">
    <location>
        <begin position="7"/>
        <end position="88"/>
    </location>
</feature>
<dbReference type="Gene3D" id="1.20.1050.10">
    <property type="match status" value="1"/>
</dbReference>
<dbReference type="PROSITE" id="PS50404">
    <property type="entry name" value="GST_NTER"/>
    <property type="match status" value="1"/>
</dbReference>
<dbReference type="SUPFAM" id="SSF47616">
    <property type="entry name" value="GST C-terminal domain-like"/>
    <property type="match status" value="1"/>
</dbReference>
<organism evidence="3 4">
    <name type="scientific">Bacteriovorax antarcticus</name>
    <dbReference type="NCBI Taxonomy" id="3088717"/>
    <lineage>
        <taxon>Bacteria</taxon>
        <taxon>Pseudomonadati</taxon>
        <taxon>Bdellovibrionota</taxon>
        <taxon>Bacteriovoracia</taxon>
        <taxon>Bacteriovoracales</taxon>
        <taxon>Bacteriovoracaceae</taxon>
        <taxon>Bacteriovorax</taxon>
    </lineage>
</organism>
<dbReference type="InterPro" id="IPR036249">
    <property type="entry name" value="Thioredoxin-like_sf"/>
</dbReference>
<comment type="caution">
    <text evidence="3">The sequence shown here is derived from an EMBL/GenBank/DDBJ whole genome shotgun (WGS) entry which is preliminary data.</text>
</comment>
<dbReference type="PANTHER" id="PTHR44051">
    <property type="entry name" value="GLUTATHIONE S-TRANSFERASE-RELATED"/>
    <property type="match status" value="1"/>
</dbReference>
<dbReference type="Proteomes" id="UP001302274">
    <property type="component" value="Unassembled WGS sequence"/>
</dbReference>
<dbReference type="Gene3D" id="3.40.30.10">
    <property type="entry name" value="Glutaredoxin"/>
    <property type="match status" value="1"/>
</dbReference>
<dbReference type="InterPro" id="IPR010987">
    <property type="entry name" value="Glutathione-S-Trfase_C-like"/>
</dbReference>
<gene>
    <name evidence="3" type="ORF">SHI21_05355</name>
</gene>